<reference evidence="11" key="1">
    <citation type="submission" date="2025-08" db="UniProtKB">
        <authorList>
            <consortium name="Ensembl"/>
        </authorList>
    </citation>
    <scope>IDENTIFICATION</scope>
</reference>
<dbReference type="GeneTree" id="ENSGT00940000165576"/>
<dbReference type="InterPro" id="IPR001628">
    <property type="entry name" value="Znf_hrmn_rcpt"/>
</dbReference>
<reference evidence="11" key="2">
    <citation type="submission" date="2025-09" db="UniProtKB">
        <authorList>
            <consortium name="Ensembl"/>
        </authorList>
    </citation>
    <scope>IDENTIFICATION</scope>
</reference>
<keyword evidence="8" id="KW-0539">Nucleus</keyword>
<dbReference type="GO" id="GO:0008270">
    <property type="term" value="F:zinc ion binding"/>
    <property type="evidence" value="ECO:0007669"/>
    <property type="project" value="UniProtKB-KW"/>
</dbReference>
<evidence type="ECO:0000256" key="4">
    <source>
        <dbReference type="ARBA" id="ARBA00023015"/>
    </source>
</evidence>
<dbReference type="GO" id="GO:0071376">
    <property type="term" value="P:cellular response to corticotropin-releasing hormone stimulus"/>
    <property type="evidence" value="ECO:0007669"/>
    <property type="project" value="TreeGrafter"/>
</dbReference>
<keyword evidence="7" id="KW-0675">Receptor</keyword>
<evidence type="ECO:0000256" key="2">
    <source>
        <dbReference type="ARBA" id="ARBA00022771"/>
    </source>
</evidence>
<evidence type="ECO:0000256" key="9">
    <source>
        <dbReference type="SAM" id="MobiDB-lite"/>
    </source>
</evidence>
<dbReference type="PANTHER" id="PTHR24085:SF9">
    <property type="match status" value="1"/>
</dbReference>
<dbReference type="PROSITE" id="PS51030">
    <property type="entry name" value="NUCLEAR_REC_DBD_2"/>
    <property type="match status" value="1"/>
</dbReference>
<keyword evidence="1" id="KW-0479">Metal-binding</keyword>
<dbReference type="HOGENOM" id="CLU_3001797_0_0_1"/>
<dbReference type="GO" id="GO:0005634">
    <property type="term" value="C:nucleus"/>
    <property type="evidence" value="ECO:0007669"/>
    <property type="project" value="TreeGrafter"/>
</dbReference>
<dbReference type="SUPFAM" id="SSF57716">
    <property type="entry name" value="Glucocorticoid receptor-like (DNA-binding domain)"/>
    <property type="match status" value="1"/>
</dbReference>
<sequence>MSKVALPPVESQSSGSEEIIPSPPSPLPPPRVYKPCFVCQDKSSGYHYGVSSCEGCK</sequence>
<evidence type="ECO:0000256" key="5">
    <source>
        <dbReference type="ARBA" id="ARBA00023125"/>
    </source>
</evidence>
<proteinExistence type="predicted"/>
<dbReference type="GO" id="GO:0000981">
    <property type="term" value="F:DNA-binding transcription factor activity, RNA polymerase II-specific"/>
    <property type="evidence" value="ECO:0007669"/>
    <property type="project" value="TreeGrafter"/>
</dbReference>
<dbReference type="InterPro" id="IPR013088">
    <property type="entry name" value="Znf_NHR/GATA"/>
</dbReference>
<evidence type="ECO:0000256" key="1">
    <source>
        <dbReference type="ARBA" id="ARBA00022723"/>
    </source>
</evidence>
<name>S4R9H6_PETMA</name>
<evidence type="ECO:0000259" key="10">
    <source>
        <dbReference type="PROSITE" id="PS51030"/>
    </source>
</evidence>
<evidence type="ECO:0000313" key="11">
    <source>
        <dbReference type="Ensembl" id="ENSPMAP00000001857.1"/>
    </source>
</evidence>
<keyword evidence="2" id="KW-0863">Zinc-finger</keyword>
<dbReference type="AlphaFoldDB" id="S4R9H6"/>
<keyword evidence="6" id="KW-0804">Transcription</keyword>
<keyword evidence="4" id="KW-0805">Transcription regulation</keyword>
<feature type="compositionally biased region" description="Pro residues" evidence="9">
    <location>
        <begin position="21"/>
        <end position="30"/>
    </location>
</feature>
<dbReference type="Gene3D" id="3.30.50.10">
    <property type="entry name" value="Erythroid Transcription Factor GATA-1, subunit A"/>
    <property type="match status" value="1"/>
</dbReference>
<dbReference type="PANTHER" id="PTHR24085">
    <property type="entry name" value="NUCLEAR HORMONE RECEPTOR"/>
    <property type="match status" value="1"/>
</dbReference>
<dbReference type="GO" id="GO:0035259">
    <property type="term" value="F:nuclear glucocorticoid receptor binding"/>
    <property type="evidence" value="ECO:0007669"/>
    <property type="project" value="TreeGrafter"/>
</dbReference>
<dbReference type="Pfam" id="PF00105">
    <property type="entry name" value="zf-C4"/>
    <property type="match status" value="1"/>
</dbReference>
<keyword evidence="3" id="KW-0862">Zinc</keyword>
<dbReference type="GO" id="GO:0005667">
    <property type="term" value="C:transcription regulator complex"/>
    <property type="evidence" value="ECO:0007669"/>
    <property type="project" value="TreeGrafter"/>
</dbReference>
<evidence type="ECO:0000256" key="8">
    <source>
        <dbReference type="ARBA" id="ARBA00023242"/>
    </source>
</evidence>
<feature type="domain" description="Nuclear receptor" evidence="10">
    <location>
        <begin position="33"/>
        <end position="57"/>
    </location>
</feature>
<dbReference type="STRING" id="7757.ENSPMAP00000001857"/>
<dbReference type="Ensembl" id="ENSPMAT00000001867.1">
    <property type="protein sequence ID" value="ENSPMAP00000001857.1"/>
    <property type="gene ID" value="ENSPMAG00000001697.1"/>
</dbReference>
<dbReference type="GO" id="GO:0000978">
    <property type="term" value="F:RNA polymerase II cis-regulatory region sequence-specific DNA binding"/>
    <property type="evidence" value="ECO:0007669"/>
    <property type="project" value="TreeGrafter"/>
</dbReference>
<organism evidence="11">
    <name type="scientific">Petromyzon marinus</name>
    <name type="common">Sea lamprey</name>
    <dbReference type="NCBI Taxonomy" id="7757"/>
    <lineage>
        <taxon>Eukaryota</taxon>
        <taxon>Metazoa</taxon>
        <taxon>Chordata</taxon>
        <taxon>Craniata</taxon>
        <taxon>Vertebrata</taxon>
        <taxon>Cyclostomata</taxon>
        <taxon>Hyperoartia</taxon>
        <taxon>Petromyzontiformes</taxon>
        <taxon>Petromyzontidae</taxon>
        <taxon>Petromyzon</taxon>
    </lineage>
</organism>
<accession>S4R9H6</accession>
<dbReference type="PRINTS" id="PR00047">
    <property type="entry name" value="STROIDFINGER"/>
</dbReference>
<feature type="compositionally biased region" description="Low complexity" evidence="9">
    <location>
        <begin position="10"/>
        <end position="20"/>
    </location>
</feature>
<evidence type="ECO:0000256" key="3">
    <source>
        <dbReference type="ARBA" id="ARBA00022833"/>
    </source>
</evidence>
<evidence type="ECO:0000256" key="7">
    <source>
        <dbReference type="ARBA" id="ARBA00023170"/>
    </source>
</evidence>
<evidence type="ECO:0000256" key="6">
    <source>
        <dbReference type="ARBA" id="ARBA00023163"/>
    </source>
</evidence>
<keyword evidence="5" id="KW-0238">DNA-binding</keyword>
<protein>
    <recommendedName>
        <fullName evidence="10">Nuclear receptor domain-containing protein</fullName>
    </recommendedName>
</protein>
<feature type="region of interest" description="Disordered" evidence="9">
    <location>
        <begin position="1"/>
        <end position="30"/>
    </location>
</feature>